<evidence type="ECO:0000256" key="1">
    <source>
        <dbReference type="ARBA" id="ARBA00004651"/>
    </source>
</evidence>
<dbReference type="Proteomes" id="UP000014155">
    <property type="component" value="Unassembled WGS sequence"/>
</dbReference>
<dbReference type="SMART" id="SM00283">
    <property type="entry name" value="MA"/>
    <property type="match status" value="1"/>
</dbReference>
<dbReference type="EMBL" id="AORV01000010">
    <property type="protein sequence ID" value="EMS73941.1"/>
    <property type="molecule type" value="Genomic_DNA"/>
</dbReference>
<dbReference type="eggNOG" id="COG0840">
    <property type="taxonomic scope" value="Bacteria"/>
</dbReference>
<accession>S0FUE0</accession>
<dbReference type="PATRIC" id="fig|1195236.3.peg.311"/>
<dbReference type="Gene3D" id="1.10.287.950">
    <property type="entry name" value="Methyl-accepting chemotaxis protein"/>
    <property type="match status" value="1"/>
</dbReference>
<evidence type="ECO:0000256" key="9">
    <source>
        <dbReference type="SAM" id="Phobius"/>
    </source>
</evidence>
<dbReference type="SUPFAM" id="SSF58104">
    <property type="entry name" value="Methyl-accepting chemotaxis protein (MCP) signaling domain"/>
    <property type="match status" value="1"/>
</dbReference>
<evidence type="ECO:0000256" key="6">
    <source>
        <dbReference type="ARBA" id="ARBA00023136"/>
    </source>
</evidence>
<organism evidence="11 12">
    <name type="scientific">Ruminiclostridium cellobioparum subsp. termitidis CT1112</name>
    <dbReference type="NCBI Taxonomy" id="1195236"/>
    <lineage>
        <taxon>Bacteria</taxon>
        <taxon>Bacillati</taxon>
        <taxon>Bacillota</taxon>
        <taxon>Clostridia</taxon>
        <taxon>Eubacteriales</taxon>
        <taxon>Oscillospiraceae</taxon>
        <taxon>Ruminiclostridium</taxon>
    </lineage>
</organism>
<keyword evidence="6 9" id="KW-0472">Membrane</keyword>
<keyword evidence="2" id="KW-1003">Cell membrane</keyword>
<comment type="subcellular location">
    <subcellularLocation>
        <location evidence="1">Cell membrane</location>
        <topology evidence="1">Multi-pass membrane protein</topology>
    </subcellularLocation>
</comment>
<evidence type="ECO:0000256" key="3">
    <source>
        <dbReference type="ARBA" id="ARBA00022500"/>
    </source>
</evidence>
<dbReference type="InterPro" id="IPR004089">
    <property type="entry name" value="MCPsignal_dom"/>
</dbReference>
<keyword evidence="4 9" id="KW-0812">Transmembrane</keyword>
<dbReference type="Pfam" id="PF02743">
    <property type="entry name" value="dCache_1"/>
    <property type="match status" value="1"/>
</dbReference>
<dbReference type="CDD" id="cd12914">
    <property type="entry name" value="PDC1_DGC_like"/>
    <property type="match status" value="1"/>
</dbReference>
<evidence type="ECO:0000259" key="10">
    <source>
        <dbReference type="PROSITE" id="PS50111"/>
    </source>
</evidence>
<dbReference type="SUPFAM" id="SSF103190">
    <property type="entry name" value="Sensory domain-like"/>
    <property type="match status" value="1"/>
</dbReference>
<evidence type="ECO:0000313" key="11">
    <source>
        <dbReference type="EMBL" id="EMS73941.1"/>
    </source>
</evidence>
<feature type="transmembrane region" description="Helical" evidence="9">
    <location>
        <begin position="12"/>
        <end position="32"/>
    </location>
</feature>
<dbReference type="GO" id="GO:0006935">
    <property type="term" value="P:chemotaxis"/>
    <property type="evidence" value="ECO:0007669"/>
    <property type="project" value="UniProtKB-KW"/>
</dbReference>
<feature type="transmembrane region" description="Helical" evidence="9">
    <location>
        <begin position="321"/>
        <end position="339"/>
    </location>
</feature>
<protein>
    <submittedName>
        <fullName evidence="11">Methyl-accepting chemotaxis protein</fullName>
    </submittedName>
</protein>
<proteinExistence type="predicted"/>
<evidence type="ECO:0000256" key="7">
    <source>
        <dbReference type="ARBA" id="ARBA00023224"/>
    </source>
</evidence>
<evidence type="ECO:0000256" key="8">
    <source>
        <dbReference type="PROSITE-ProRule" id="PRU00284"/>
    </source>
</evidence>
<evidence type="ECO:0000313" key="12">
    <source>
        <dbReference type="Proteomes" id="UP000014155"/>
    </source>
</evidence>
<dbReference type="STRING" id="1195236.CTER_5510"/>
<dbReference type="AlphaFoldDB" id="S0FUE0"/>
<dbReference type="InterPro" id="IPR033479">
    <property type="entry name" value="dCache_1"/>
</dbReference>
<sequence length="701" mass="76239">MPKRRGSLKLKIVILMSTILVAVCSGLGVMAYHNIYNSLTGNIEEMLPKLAVEAARLIETKMSSQFNSLEILTANEKVISSGSAQEKSPGIEALLDKEVKRQGYKRMAVADVHGNAVYSDGQKAGIQDTDYFQKAIKGENFVSDPIANGDGNNIEMIFSVPIKSGDSIIGVLVAIRDGYELSNLTKEISVGKTGNVFIVNKDGKTIAHSNKEIVNSLIKMSGTGIDATSSATKTAGAGETDAVSSATTVPGSKNEGLGNKNYNEIQEQMIKGETGFGGYEYNNVPMYLGFSPVSFSGWSVAVQVEKAELLSGLSILKRDTILTSLIFLAVGLLVVYLFTMRLTKYLAKLKYYTTLLGEFDLTFEISDELLKQNDEIGEMSNYFRLFIKSVHTMVKSIVDETRNVNALVAMFHQNIADLTRELEDAAATVQELSAGMEETASSTEEITITSNEIENAVETVAEKAQEGAISASEISKKAVTLKDSSLTLQIEADQTRLTIKKGMDEALEKAKEVDKIKNLSNVILQISEQTNLLALNAAIEAARAGEAGKGFSVVAEETRKLAENSKNTVKEIQDMLVVTLKAVENLAGCSRQTLEYIETKVVDSYKESVQVGENYKQDAQSINDWATELSATSQELLASIKIVAEGITQIARATEDGSEGATHIADKVSRIKERANEIKFETDEVKVSADNLHDLVKKFRI</sequence>
<dbReference type="Gene3D" id="3.30.450.20">
    <property type="entry name" value="PAS domain"/>
    <property type="match status" value="1"/>
</dbReference>
<keyword evidence="12" id="KW-1185">Reference proteome</keyword>
<comment type="caution">
    <text evidence="11">The sequence shown here is derived from an EMBL/GenBank/DDBJ whole genome shotgun (WGS) entry which is preliminary data.</text>
</comment>
<feature type="domain" description="Methyl-accepting transducer" evidence="10">
    <location>
        <begin position="414"/>
        <end position="651"/>
    </location>
</feature>
<evidence type="ECO:0000256" key="2">
    <source>
        <dbReference type="ARBA" id="ARBA00022475"/>
    </source>
</evidence>
<keyword evidence="3" id="KW-0145">Chemotaxis</keyword>
<keyword evidence="5 9" id="KW-1133">Transmembrane helix</keyword>
<dbReference type="PANTHER" id="PTHR32089:SF112">
    <property type="entry name" value="LYSOZYME-LIKE PROTEIN-RELATED"/>
    <property type="match status" value="1"/>
</dbReference>
<gene>
    <name evidence="11" type="ORF">CTER_5510</name>
</gene>
<dbReference type="RefSeq" id="WP_004623271.1">
    <property type="nucleotide sequence ID" value="NZ_AORV01000010.1"/>
</dbReference>
<reference evidence="11 12" key="1">
    <citation type="journal article" date="2013" name="Genome Announc.">
        <title>Draft Genome Sequence of the Cellulolytic, Mesophilic, Anaerobic Bacterium Clostridium termitidis Strain CT1112 (DSM 5398).</title>
        <authorList>
            <person name="Lal S."/>
            <person name="Ramachandran U."/>
            <person name="Zhang X."/>
            <person name="Munir R."/>
            <person name="Sparling R."/>
            <person name="Levin D.B."/>
        </authorList>
    </citation>
    <scope>NUCLEOTIDE SEQUENCE [LARGE SCALE GENOMIC DNA]</scope>
    <source>
        <strain evidence="11 12">CT1112</strain>
    </source>
</reference>
<dbReference type="CDD" id="cd12912">
    <property type="entry name" value="PDC2_MCP_like"/>
    <property type="match status" value="1"/>
</dbReference>
<evidence type="ECO:0000256" key="4">
    <source>
        <dbReference type="ARBA" id="ARBA00022692"/>
    </source>
</evidence>
<dbReference type="GO" id="GO:0005886">
    <property type="term" value="C:plasma membrane"/>
    <property type="evidence" value="ECO:0007669"/>
    <property type="project" value="UniProtKB-SubCell"/>
</dbReference>
<dbReference type="GO" id="GO:0007165">
    <property type="term" value="P:signal transduction"/>
    <property type="evidence" value="ECO:0007669"/>
    <property type="project" value="UniProtKB-KW"/>
</dbReference>
<keyword evidence="7 8" id="KW-0807">Transducer</keyword>
<dbReference type="Pfam" id="PF00015">
    <property type="entry name" value="MCPsignal"/>
    <property type="match status" value="1"/>
</dbReference>
<dbReference type="InterPro" id="IPR029151">
    <property type="entry name" value="Sensor-like_sf"/>
</dbReference>
<evidence type="ECO:0000256" key="5">
    <source>
        <dbReference type="ARBA" id="ARBA00022989"/>
    </source>
</evidence>
<name>S0FUE0_RUMCE</name>
<dbReference type="PROSITE" id="PS50111">
    <property type="entry name" value="CHEMOTAXIS_TRANSDUC_2"/>
    <property type="match status" value="1"/>
</dbReference>
<dbReference type="PANTHER" id="PTHR32089">
    <property type="entry name" value="METHYL-ACCEPTING CHEMOTAXIS PROTEIN MCPB"/>
    <property type="match status" value="1"/>
</dbReference>